<sequence>MSTTTFSASGVPILHHEAKEQPAVEVHENEAYLDLVTSHVESTIGPVTNVFHELLSDHVHLDILFVAPTPERNYHTLVTCGMGLLPMTVPNGAEDFRYAELMLCLPPDWSLSDESFRQEEHYWPIRALKTLARLPHEYNTWLYAAHTIPNGNPAEPYAPTTKLSGMMVSIPSTVEPLQDFFTLSVSAEQAVHFFGLIPLYKEEMDFSLKHGAEELYGKIKNAGVTELVQPSRKNVCKKWFGLF</sequence>
<protein>
    <recommendedName>
        <fullName evidence="1">Suppressor of fused-like domain-containing protein</fullName>
    </recommendedName>
</protein>
<dbReference type="EMBL" id="NMUQ01000002">
    <property type="protein sequence ID" value="OXM14667.1"/>
    <property type="molecule type" value="Genomic_DNA"/>
</dbReference>
<dbReference type="InterPro" id="IPR020941">
    <property type="entry name" value="SUFU-like_domain"/>
</dbReference>
<accession>A0A229NXT5</accession>
<dbReference type="RefSeq" id="WP_089525483.1">
    <property type="nucleotide sequence ID" value="NZ_NMUQ01000002.1"/>
</dbReference>
<dbReference type="Pfam" id="PF05076">
    <property type="entry name" value="SUFU"/>
    <property type="match status" value="1"/>
</dbReference>
<dbReference type="Proteomes" id="UP000215145">
    <property type="component" value="Unassembled WGS sequence"/>
</dbReference>
<evidence type="ECO:0000313" key="2">
    <source>
        <dbReference type="EMBL" id="OXM14667.1"/>
    </source>
</evidence>
<name>A0A229NXT5_9BACL</name>
<dbReference type="OrthoDB" id="4827574at2"/>
<dbReference type="AlphaFoldDB" id="A0A229NXT5"/>
<feature type="domain" description="Suppressor of fused-like" evidence="1">
    <location>
        <begin position="58"/>
        <end position="233"/>
    </location>
</feature>
<evidence type="ECO:0000313" key="3">
    <source>
        <dbReference type="Proteomes" id="UP000215145"/>
    </source>
</evidence>
<evidence type="ECO:0000259" key="1">
    <source>
        <dbReference type="Pfam" id="PF05076"/>
    </source>
</evidence>
<keyword evidence="3" id="KW-1185">Reference proteome</keyword>
<reference evidence="2 3" key="1">
    <citation type="submission" date="2017-07" db="EMBL/GenBank/DDBJ databases">
        <title>Paenibacillus herberti R33 genome sequencing and assembly.</title>
        <authorList>
            <person name="Su W."/>
        </authorList>
    </citation>
    <scope>NUCLEOTIDE SEQUENCE [LARGE SCALE GENOMIC DNA]</scope>
    <source>
        <strain evidence="2 3">R33</strain>
    </source>
</reference>
<organism evidence="2 3">
    <name type="scientific">Paenibacillus herberti</name>
    <dbReference type="NCBI Taxonomy" id="1619309"/>
    <lineage>
        <taxon>Bacteria</taxon>
        <taxon>Bacillati</taxon>
        <taxon>Bacillota</taxon>
        <taxon>Bacilli</taxon>
        <taxon>Bacillales</taxon>
        <taxon>Paenibacillaceae</taxon>
        <taxon>Paenibacillus</taxon>
    </lineage>
</organism>
<proteinExistence type="predicted"/>
<comment type="caution">
    <text evidence="2">The sequence shown here is derived from an EMBL/GenBank/DDBJ whole genome shotgun (WGS) entry which is preliminary data.</text>
</comment>
<gene>
    <name evidence="2" type="ORF">CGZ75_17295</name>
</gene>